<name>A0A0R3SB13_HYMDI</name>
<feature type="region of interest" description="Disordered" evidence="8">
    <location>
        <begin position="257"/>
        <end position="276"/>
    </location>
</feature>
<feature type="compositionally biased region" description="Acidic residues" evidence="8">
    <location>
        <begin position="267"/>
        <end position="276"/>
    </location>
</feature>
<dbReference type="GO" id="GO:0032783">
    <property type="term" value="C:super elongation complex"/>
    <property type="evidence" value="ECO:0007669"/>
    <property type="project" value="InterPro"/>
</dbReference>
<protein>
    <submittedName>
        <fullName evidence="12">EAF domain-containing protein</fullName>
    </submittedName>
</protein>
<evidence type="ECO:0000256" key="5">
    <source>
        <dbReference type="ARBA" id="ARBA00023159"/>
    </source>
</evidence>
<feature type="compositionally biased region" description="Low complexity" evidence="8">
    <location>
        <begin position="199"/>
        <end position="220"/>
    </location>
</feature>
<feature type="compositionally biased region" description="Polar residues" evidence="8">
    <location>
        <begin position="231"/>
        <end position="240"/>
    </location>
</feature>
<gene>
    <name evidence="10" type="ORF">HDID_LOCUS1602</name>
</gene>
<feature type="compositionally biased region" description="Basic and acidic residues" evidence="8">
    <location>
        <begin position="103"/>
        <end position="114"/>
    </location>
</feature>
<evidence type="ECO:0000259" key="9">
    <source>
        <dbReference type="Pfam" id="PF09816"/>
    </source>
</evidence>
<evidence type="ECO:0000313" key="10">
    <source>
        <dbReference type="EMBL" id="VDL19063.1"/>
    </source>
</evidence>
<evidence type="ECO:0000256" key="6">
    <source>
        <dbReference type="ARBA" id="ARBA00023163"/>
    </source>
</evidence>
<comment type="subcellular location">
    <subcellularLocation>
        <location evidence="1">Nucleus</location>
    </subcellularLocation>
</comment>
<dbReference type="WBParaSite" id="HDID_0000160101-mRNA-1">
    <property type="protein sequence ID" value="HDID_0000160101-mRNA-1"/>
    <property type="gene ID" value="HDID_0000160101"/>
</dbReference>
<dbReference type="EMBL" id="UYSG01000310">
    <property type="protein sequence ID" value="VDL19063.1"/>
    <property type="molecule type" value="Genomic_DNA"/>
</dbReference>
<feature type="domain" description="Transcription elongation factor Eaf N-terminal" evidence="9">
    <location>
        <begin position="7"/>
        <end position="105"/>
    </location>
</feature>
<dbReference type="GO" id="GO:0003711">
    <property type="term" value="F:transcription elongation factor activity"/>
    <property type="evidence" value="ECO:0007669"/>
    <property type="project" value="TreeGrafter"/>
</dbReference>
<keyword evidence="3" id="KW-0597">Phosphoprotein</keyword>
<accession>A0A0R3SB13</accession>
<sequence length="276" mass="29573">MPLHGTYDVKLGQSFTNPSQNGFITMRCDFLPASVDRDQPGQIKITNDKDVDVRLPNVPSADHQSTLFKGTLRPAPKECVLIFNRATGEMTLERISKSAQMKNIRDGPPAKKQPEPQAQIPTSQPLPVGKTKVRSISESSSDSDRRQPANKSRPPIAQKTPAQSSSNAVVLLPLSSSSSSSSSNSPSSLNIHEVGRPLRPSQQRPQQSFNANSSISSLSDLSDDDNALVRPSNTNPTSVSHPPAPPVTAASVQKALMEHDLHLSDSSDSDGGDSLP</sequence>
<feature type="region of interest" description="Disordered" evidence="8">
    <location>
        <begin position="174"/>
        <end position="193"/>
    </location>
</feature>
<dbReference type="OrthoDB" id="125903at2759"/>
<evidence type="ECO:0000256" key="2">
    <source>
        <dbReference type="ARBA" id="ARBA00007798"/>
    </source>
</evidence>
<dbReference type="PANTHER" id="PTHR15970:SF2">
    <property type="entry name" value="ELL-ASSOCIATED FACTOR EAF"/>
    <property type="match status" value="1"/>
</dbReference>
<feature type="region of interest" description="Disordered" evidence="8">
    <location>
        <begin position="198"/>
        <end position="249"/>
    </location>
</feature>
<dbReference type="STRING" id="6216.A0A0R3SB13"/>
<evidence type="ECO:0000313" key="12">
    <source>
        <dbReference type="WBParaSite" id="HDID_0000160101-mRNA-1"/>
    </source>
</evidence>
<dbReference type="InterPro" id="IPR027093">
    <property type="entry name" value="EAF_fam"/>
</dbReference>
<reference evidence="12" key="1">
    <citation type="submission" date="2017-02" db="UniProtKB">
        <authorList>
            <consortium name="WormBaseParasite"/>
        </authorList>
    </citation>
    <scope>IDENTIFICATION</scope>
</reference>
<dbReference type="InterPro" id="IPR019194">
    <property type="entry name" value="Tscrpt_elong_fac_Eaf_N"/>
</dbReference>
<dbReference type="AlphaFoldDB" id="A0A0R3SB13"/>
<proteinExistence type="inferred from homology"/>
<dbReference type="GO" id="GO:0006368">
    <property type="term" value="P:transcription elongation by RNA polymerase II"/>
    <property type="evidence" value="ECO:0007669"/>
    <property type="project" value="InterPro"/>
</dbReference>
<evidence type="ECO:0000256" key="8">
    <source>
        <dbReference type="SAM" id="MobiDB-lite"/>
    </source>
</evidence>
<feature type="region of interest" description="Disordered" evidence="8">
    <location>
        <begin position="99"/>
        <end position="167"/>
    </location>
</feature>
<dbReference type="PANTHER" id="PTHR15970">
    <property type="entry name" value="ELL-ASSOCIATED FACTOR EAF"/>
    <property type="match status" value="1"/>
</dbReference>
<evidence type="ECO:0000256" key="7">
    <source>
        <dbReference type="ARBA" id="ARBA00023242"/>
    </source>
</evidence>
<organism evidence="12">
    <name type="scientific">Hymenolepis diminuta</name>
    <name type="common">Rat tapeworm</name>
    <dbReference type="NCBI Taxonomy" id="6216"/>
    <lineage>
        <taxon>Eukaryota</taxon>
        <taxon>Metazoa</taxon>
        <taxon>Spiralia</taxon>
        <taxon>Lophotrochozoa</taxon>
        <taxon>Platyhelminthes</taxon>
        <taxon>Cestoda</taxon>
        <taxon>Eucestoda</taxon>
        <taxon>Cyclophyllidea</taxon>
        <taxon>Hymenolepididae</taxon>
        <taxon>Hymenolepis</taxon>
    </lineage>
</organism>
<dbReference type="Pfam" id="PF09816">
    <property type="entry name" value="EAF"/>
    <property type="match status" value="1"/>
</dbReference>
<evidence type="ECO:0000256" key="4">
    <source>
        <dbReference type="ARBA" id="ARBA00023015"/>
    </source>
</evidence>
<comment type="similarity">
    <text evidence="2">Belongs to the EAF family.</text>
</comment>
<evidence type="ECO:0000313" key="11">
    <source>
        <dbReference type="Proteomes" id="UP000274504"/>
    </source>
</evidence>
<evidence type="ECO:0000256" key="3">
    <source>
        <dbReference type="ARBA" id="ARBA00022553"/>
    </source>
</evidence>
<keyword evidence="7" id="KW-0539">Nucleus</keyword>
<evidence type="ECO:0000256" key="1">
    <source>
        <dbReference type="ARBA" id="ARBA00004123"/>
    </source>
</evidence>
<dbReference type="Proteomes" id="UP000274504">
    <property type="component" value="Unassembled WGS sequence"/>
</dbReference>
<keyword evidence="5" id="KW-0010">Activator</keyword>
<keyword evidence="6" id="KW-0804">Transcription</keyword>
<feature type="compositionally biased region" description="Low complexity" evidence="8">
    <location>
        <begin position="174"/>
        <end position="189"/>
    </location>
</feature>
<keyword evidence="4" id="KW-0805">Transcription regulation</keyword>
<reference evidence="10 11" key="2">
    <citation type="submission" date="2018-11" db="EMBL/GenBank/DDBJ databases">
        <authorList>
            <consortium name="Pathogen Informatics"/>
        </authorList>
    </citation>
    <scope>NUCLEOTIDE SEQUENCE [LARGE SCALE GENOMIC DNA]</scope>
</reference>